<dbReference type="InterPro" id="IPR053710">
    <property type="entry name" value="Arylamine_NAT_domain_sf"/>
</dbReference>
<name>A0A2G6KAQ9_9BACT</name>
<protein>
    <recommendedName>
        <fullName evidence="3">Arylamine N-acetyltransferase</fullName>
    </recommendedName>
</protein>
<reference evidence="1 2" key="1">
    <citation type="submission" date="2017-10" db="EMBL/GenBank/DDBJ databases">
        <title>Novel microbial diversity and functional potential in the marine mammal oral microbiome.</title>
        <authorList>
            <person name="Dudek N.K."/>
            <person name="Sun C.L."/>
            <person name="Burstein D."/>
            <person name="Kantor R.S."/>
            <person name="Aliaga Goltsman D.S."/>
            <person name="Bik E.M."/>
            <person name="Thomas B.C."/>
            <person name="Banfield J.F."/>
            <person name="Relman D.A."/>
        </authorList>
    </citation>
    <scope>NUCLEOTIDE SEQUENCE [LARGE SCALE GENOMIC DNA]</scope>
    <source>
        <strain evidence="1">DOLJORAL78_47_16</strain>
    </source>
</reference>
<comment type="caution">
    <text evidence="1">The sequence shown here is derived from an EMBL/GenBank/DDBJ whole genome shotgun (WGS) entry which is preliminary data.</text>
</comment>
<dbReference type="SUPFAM" id="SSF54001">
    <property type="entry name" value="Cysteine proteinases"/>
    <property type="match status" value="1"/>
</dbReference>
<dbReference type="Gene3D" id="3.30.2140.20">
    <property type="match status" value="1"/>
</dbReference>
<dbReference type="Proteomes" id="UP000230821">
    <property type="component" value="Unassembled WGS sequence"/>
</dbReference>
<evidence type="ECO:0000313" key="1">
    <source>
        <dbReference type="EMBL" id="PIE32072.1"/>
    </source>
</evidence>
<proteinExistence type="predicted"/>
<dbReference type="EMBL" id="PDSK01000118">
    <property type="protein sequence ID" value="PIE32072.1"/>
    <property type="molecule type" value="Genomic_DNA"/>
</dbReference>
<gene>
    <name evidence="1" type="ORF">CSA56_16530</name>
</gene>
<accession>A0A2G6KAQ9</accession>
<dbReference type="InterPro" id="IPR038765">
    <property type="entry name" value="Papain-like_cys_pep_sf"/>
</dbReference>
<dbReference type="AlphaFoldDB" id="A0A2G6KAQ9"/>
<sequence length="280" mass="31643">MERSTSPIHSDPHFVIRDRKILADFLKAFALDPQHEPGSVFFERLCAACAGMPYENLTKIIKSDTVISPGSAKRLPDEVLRDYVQYGTGGTCFSLTAACIAIFNAFNIEAHPILADRHYGSDTHCALIFSQESELFLLDPGYLIHRPVKLPTMEPISFSTGVSAIELQPYDGGRKVELFTASHQQKRSRLTYKVTPLDGTAFSRAWERSFAWEMMTYPILTGARNGTQYYVQGKQLRIREKTGTKRHTLSSHEHYDMMNKLLGIDTNIIKQAFSIVSFNR</sequence>
<evidence type="ECO:0000313" key="2">
    <source>
        <dbReference type="Proteomes" id="UP000230821"/>
    </source>
</evidence>
<evidence type="ECO:0008006" key="3">
    <source>
        <dbReference type="Google" id="ProtNLM"/>
    </source>
</evidence>
<organism evidence="1 2">
    <name type="scientific">candidate division KSB3 bacterium</name>
    <dbReference type="NCBI Taxonomy" id="2044937"/>
    <lineage>
        <taxon>Bacteria</taxon>
        <taxon>candidate division KSB3</taxon>
    </lineage>
</organism>